<dbReference type="STRING" id="641691.SAMN05421636_106164"/>
<gene>
    <name evidence="1" type="ORF">SAMN05421636_106164</name>
</gene>
<protein>
    <submittedName>
        <fullName evidence="1">Uncharacterized protein</fullName>
    </submittedName>
</protein>
<accession>A0A1G7EF55</accession>
<dbReference type="Proteomes" id="UP000199109">
    <property type="component" value="Unassembled WGS sequence"/>
</dbReference>
<organism evidence="1 2">
    <name type="scientific">Pricia antarctica</name>
    <dbReference type="NCBI Taxonomy" id="641691"/>
    <lineage>
        <taxon>Bacteria</taxon>
        <taxon>Pseudomonadati</taxon>
        <taxon>Bacteroidota</taxon>
        <taxon>Flavobacteriia</taxon>
        <taxon>Flavobacteriales</taxon>
        <taxon>Flavobacteriaceae</taxon>
        <taxon>Pricia</taxon>
    </lineage>
</organism>
<dbReference type="AlphaFoldDB" id="A0A1G7EF55"/>
<evidence type="ECO:0000313" key="2">
    <source>
        <dbReference type="Proteomes" id="UP000199109"/>
    </source>
</evidence>
<keyword evidence="2" id="KW-1185">Reference proteome</keyword>
<dbReference type="EMBL" id="FNAO01000006">
    <property type="protein sequence ID" value="SDE62308.1"/>
    <property type="molecule type" value="Genomic_DNA"/>
</dbReference>
<sequence>MEEIYFDIQGNCRLIKASKPGVDFLLAYSKSLQMTEVGGAYFETHLN</sequence>
<evidence type="ECO:0000313" key="1">
    <source>
        <dbReference type="EMBL" id="SDE62308.1"/>
    </source>
</evidence>
<reference evidence="1 2" key="1">
    <citation type="submission" date="2016-10" db="EMBL/GenBank/DDBJ databases">
        <authorList>
            <person name="de Groot N.N."/>
        </authorList>
    </citation>
    <scope>NUCLEOTIDE SEQUENCE [LARGE SCALE GENOMIC DNA]</scope>
    <source>
        <strain evidence="1 2">DSM 23421</strain>
    </source>
</reference>
<proteinExistence type="predicted"/>
<name>A0A1G7EF55_9FLAO</name>